<dbReference type="KEGG" id="olu:OSTLU_27748"/>
<dbReference type="Pfam" id="PF13833">
    <property type="entry name" value="EF-hand_8"/>
    <property type="match status" value="1"/>
</dbReference>
<evidence type="ECO:0000313" key="5">
    <source>
        <dbReference type="Proteomes" id="UP000001568"/>
    </source>
</evidence>
<dbReference type="PANTHER" id="PTHR23056">
    <property type="entry name" value="CALCINEURIN B"/>
    <property type="match status" value="1"/>
</dbReference>
<dbReference type="Pfam" id="PF13499">
    <property type="entry name" value="EF-hand_7"/>
    <property type="match status" value="1"/>
</dbReference>
<accession>A4S873</accession>
<dbReference type="AlphaFoldDB" id="A4S873"/>
<feature type="domain" description="EF-hand" evidence="3">
    <location>
        <begin position="105"/>
        <end position="140"/>
    </location>
</feature>
<dbReference type="Gramene" id="ABP00006">
    <property type="protein sequence ID" value="ABP00006"/>
    <property type="gene ID" value="OSTLU_27748"/>
</dbReference>
<dbReference type="SUPFAM" id="SSF47473">
    <property type="entry name" value="EF-hand"/>
    <property type="match status" value="1"/>
</dbReference>
<gene>
    <name evidence="4" type="ORF">OSTLU_27748</name>
</gene>
<dbReference type="OrthoDB" id="191686at2759"/>
<dbReference type="FunFam" id="1.10.238.10:FF:000073">
    <property type="entry name" value="calcineurin B-like protein 3"/>
    <property type="match status" value="1"/>
</dbReference>
<dbReference type="OMA" id="KHICATV"/>
<dbReference type="STRING" id="436017.A4S873"/>
<dbReference type="GeneID" id="5005615"/>
<evidence type="ECO:0000313" key="4">
    <source>
        <dbReference type="EMBL" id="ABP00006.1"/>
    </source>
</evidence>
<feature type="domain" description="EF-hand" evidence="3">
    <location>
        <begin position="150"/>
        <end position="185"/>
    </location>
</feature>
<dbReference type="Gene3D" id="1.10.238.10">
    <property type="entry name" value="EF-hand"/>
    <property type="match status" value="1"/>
</dbReference>
<comment type="similarity">
    <text evidence="2">Belongs to the calcineurin regulatory subunit family.</text>
</comment>
<dbReference type="InterPro" id="IPR002048">
    <property type="entry name" value="EF_hand_dom"/>
</dbReference>
<evidence type="ECO:0000256" key="2">
    <source>
        <dbReference type="ARBA" id="ARBA00023774"/>
    </source>
</evidence>
<name>A4S873_OSTLU</name>
<dbReference type="eggNOG" id="KOG0034">
    <property type="taxonomic scope" value="Eukaryota"/>
</dbReference>
<dbReference type="PROSITE" id="PS50222">
    <property type="entry name" value="EF_HAND_2"/>
    <property type="match status" value="3"/>
</dbReference>
<organism evidence="4 5">
    <name type="scientific">Ostreococcus lucimarinus (strain CCE9901)</name>
    <dbReference type="NCBI Taxonomy" id="436017"/>
    <lineage>
        <taxon>Eukaryota</taxon>
        <taxon>Viridiplantae</taxon>
        <taxon>Chlorophyta</taxon>
        <taxon>Mamiellophyceae</taxon>
        <taxon>Mamiellales</taxon>
        <taxon>Bathycoccaceae</taxon>
        <taxon>Ostreococcus</taxon>
    </lineage>
</organism>
<dbReference type="PRINTS" id="PR00450">
    <property type="entry name" value="RECOVERIN"/>
</dbReference>
<dbReference type="GO" id="GO:0019900">
    <property type="term" value="F:kinase binding"/>
    <property type="evidence" value="ECO:0007669"/>
    <property type="project" value="InterPro"/>
</dbReference>
<dbReference type="InterPro" id="IPR045198">
    <property type="entry name" value="CNBL1-10"/>
</dbReference>
<evidence type="ECO:0000256" key="1">
    <source>
        <dbReference type="ARBA" id="ARBA00022737"/>
    </source>
</evidence>
<keyword evidence="5" id="KW-1185">Reference proteome</keyword>
<keyword evidence="1" id="KW-0677">Repeat</keyword>
<dbReference type="Proteomes" id="UP000001568">
    <property type="component" value="Chromosome 15"/>
</dbReference>
<sequence length="214" mass="24476">MGCVASGPVDEERERQRLADQTHFRPGQIRVLRDVFSKVSRSHDADGAIDADEFQLALFGREVNGGKTRDLFSERIFACFDSARDGQLTFEEFVKGLSVFHPQATRNEKTEFAFRVYDLRGTGAIEREDVREMLEAVLRQSKAMTLTKEMMEAVLNKTFEDCDLTKDGVISMKEFKTLVEKNEKIIANMTMPSLERLTKVYPDFLFTQRVGSVR</sequence>
<dbReference type="InterPro" id="IPR011992">
    <property type="entry name" value="EF-hand-dom_pair"/>
</dbReference>
<dbReference type="GO" id="GO:0005509">
    <property type="term" value="F:calcium ion binding"/>
    <property type="evidence" value="ECO:0007669"/>
    <property type="project" value="InterPro"/>
</dbReference>
<dbReference type="RefSeq" id="XP_001421712.1">
    <property type="nucleotide sequence ID" value="XM_001421675.1"/>
</dbReference>
<dbReference type="SMART" id="SM00054">
    <property type="entry name" value="EFh"/>
    <property type="match status" value="4"/>
</dbReference>
<dbReference type="EMBL" id="CP000595">
    <property type="protein sequence ID" value="ABP00006.1"/>
    <property type="molecule type" value="Genomic_DNA"/>
</dbReference>
<evidence type="ECO:0000259" key="3">
    <source>
        <dbReference type="PROSITE" id="PS50222"/>
    </source>
</evidence>
<dbReference type="GO" id="GO:0019722">
    <property type="term" value="P:calcium-mediated signaling"/>
    <property type="evidence" value="ECO:0007669"/>
    <property type="project" value="InterPro"/>
</dbReference>
<reference evidence="4 5" key="1">
    <citation type="journal article" date="2007" name="Proc. Natl. Acad. Sci. U.S.A.">
        <title>The tiny eukaryote Ostreococcus provides genomic insights into the paradox of plankton speciation.</title>
        <authorList>
            <person name="Palenik B."/>
            <person name="Grimwood J."/>
            <person name="Aerts A."/>
            <person name="Rouze P."/>
            <person name="Salamov A."/>
            <person name="Putnam N."/>
            <person name="Dupont C."/>
            <person name="Jorgensen R."/>
            <person name="Derelle E."/>
            <person name="Rombauts S."/>
            <person name="Zhou K."/>
            <person name="Otillar R."/>
            <person name="Merchant S.S."/>
            <person name="Podell S."/>
            <person name="Gaasterland T."/>
            <person name="Napoli C."/>
            <person name="Gendler K."/>
            <person name="Manuell A."/>
            <person name="Tai V."/>
            <person name="Vallon O."/>
            <person name="Piganeau G."/>
            <person name="Jancek S."/>
            <person name="Heijde M."/>
            <person name="Jabbari K."/>
            <person name="Bowler C."/>
            <person name="Lohr M."/>
            <person name="Robbens S."/>
            <person name="Werner G."/>
            <person name="Dubchak I."/>
            <person name="Pazour G.J."/>
            <person name="Ren Q."/>
            <person name="Paulsen I."/>
            <person name="Delwiche C."/>
            <person name="Schmutz J."/>
            <person name="Rokhsar D."/>
            <person name="Van de Peer Y."/>
            <person name="Moreau H."/>
            <person name="Grigoriev I.V."/>
        </authorList>
    </citation>
    <scope>NUCLEOTIDE SEQUENCE [LARGE SCALE GENOMIC DNA]</scope>
    <source>
        <strain evidence="4 5">CCE9901</strain>
    </source>
</reference>
<proteinExistence type="inferred from homology"/>
<dbReference type="HOGENOM" id="CLU_061288_21_0_1"/>
<protein>
    <recommendedName>
        <fullName evidence="3">EF-hand domain-containing protein</fullName>
    </recommendedName>
</protein>
<dbReference type="PANTHER" id="PTHR23056:SF110">
    <property type="entry name" value="CALMODULIN"/>
    <property type="match status" value="1"/>
</dbReference>
<feature type="domain" description="EF-hand" evidence="3">
    <location>
        <begin position="68"/>
        <end position="103"/>
    </location>
</feature>